<proteinExistence type="predicted"/>
<organism evidence="1 2">
    <name type="scientific">Phytophthora sojae (strain P6497)</name>
    <name type="common">Soybean stem and root rot agent</name>
    <name type="synonym">Phytophthora megasperma f. sp. glycines</name>
    <dbReference type="NCBI Taxonomy" id="1094619"/>
    <lineage>
        <taxon>Eukaryota</taxon>
        <taxon>Sar</taxon>
        <taxon>Stramenopiles</taxon>
        <taxon>Oomycota</taxon>
        <taxon>Peronosporomycetes</taxon>
        <taxon>Peronosporales</taxon>
        <taxon>Peronosporaceae</taxon>
        <taxon>Phytophthora</taxon>
    </lineage>
</organism>
<dbReference type="EMBL" id="JH159152">
    <property type="protein sequence ID" value="EGZ23778.1"/>
    <property type="molecule type" value="Genomic_DNA"/>
</dbReference>
<dbReference type="AlphaFoldDB" id="G4YWQ8"/>
<keyword evidence="2" id="KW-1185">Reference proteome</keyword>
<gene>
    <name evidence="1" type="ORF">PHYSODRAFT_487501</name>
</gene>
<name>G4YWQ8_PHYSP</name>
<accession>G4YWQ8</accession>
<dbReference type="GeneID" id="20656162"/>
<dbReference type="OMA" id="TWPTVRT"/>
<evidence type="ECO:0000313" key="2">
    <source>
        <dbReference type="Proteomes" id="UP000002640"/>
    </source>
</evidence>
<dbReference type="InParanoid" id="G4YWQ8"/>
<evidence type="ECO:0000313" key="1">
    <source>
        <dbReference type="EMBL" id="EGZ23778.1"/>
    </source>
</evidence>
<dbReference type="KEGG" id="psoj:PHYSODRAFT_487501"/>
<dbReference type="Proteomes" id="UP000002640">
    <property type="component" value="Unassembled WGS sequence"/>
</dbReference>
<sequence length="204" mass="22965">MMLECGPALFQTLYKNVIPYLLEYESVEQNSLYEETIAIPEWSTDKVPSQPEFDLQMSCRLQSTQAAMRYVAKCWGLSCAASTHLRTAPNVLLVGSLSHVLSALDQVATSSEKSLSCSLFCIQWFCSLVSAAYEMRLDAISTWPTVRTQAELLLLRLLHQVDILKGTEPTDARFSQYFLAAWLAYLPAGQFEQVFNFLASRTNN</sequence>
<reference evidence="1 2" key="1">
    <citation type="journal article" date="2006" name="Science">
        <title>Phytophthora genome sequences uncover evolutionary origins and mechanisms of pathogenesis.</title>
        <authorList>
            <person name="Tyler B.M."/>
            <person name="Tripathy S."/>
            <person name="Zhang X."/>
            <person name="Dehal P."/>
            <person name="Jiang R.H."/>
            <person name="Aerts A."/>
            <person name="Arredondo F.D."/>
            <person name="Baxter L."/>
            <person name="Bensasson D."/>
            <person name="Beynon J.L."/>
            <person name="Chapman J."/>
            <person name="Damasceno C.M."/>
            <person name="Dorrance A.E."/>
            <person name="Dou D."/>
            <person name="Dickerman A.W."/>
            <person name="Dubchak I.L."/>
            <person name="Garbelotto M."/>
            <person name="Gijzen M."/>
            <person name="Gordon S.G."/>
            <person name="Govers F."/>
            <person name="Grunwald N.J."/>
            <person name="Huang W."/>
            <person name="Ivors K.L."/>
            <person name="Jones R.W."/>
            <person name="Kamoun S."/>
            <person name="Krampis K."/>
            <person name="Lamour K.H."/>
            <person name="Lee M.K."/>
            <person name="McDonald W.H."/>
            <person name="Medina M."/>
            <person name="Meijer H.J."/>
            <person name="Nordberg E.K."/>
            <person name="Maclean D.J."/>
            <person name="Ospina-Giraldo M.D."/>
            <person name="Morris P.F."/>
            <person name="Phuntumart V."/>
            <person name="Putnam N.H."/>
            <person name="Rash S."/>
            <person name="Rose J.K."/>
            <person name="Sakihama Y."/>
            <person name="Salamov A.A."/>
            <person name="Savidor A."/>
            <person name="Scheuring C.F."/>
            <person name="Smith B.M."/>
            <person name="Sobral B.W."/>
            <person name="Terry A."/>
            <person name="Torto-Alalibo T.A."/>
            <person name="Win J."/>
            <person name="Xu Z."/>
            <person name="Zhang H."/>
            <person name="Grigoriev I.V."/>
            <person name="Rokhsar D.S."/>
            <person name="Boore J.L."/>
        </authorList>
    </citation>
    <scope>NUCLEOTIDE SEQUENCE [LARGE SCALE GENOMIC DNA]</scope>
    <source>
        <strain evidence="1 2">P6497</strain>
    </source>
</reference>
<protein>
    <submittedName>
        <fullName evidence="1">Uncharacterized protein</fullName>
    </submittedName>
</protein>
<dbReference type="RefSeq" id="XP_009519066.1">
    <property type="nucleotide sequence ID" value="XM_009520771.1"/>
</dbReference>